<accession>A0A0N5C2P6</accession>
<proteinExistence type="predicted"/>
<evidence type="ECO:0000256" key="1">
    <source>
        <dbReference type="SAM" id="MobiDB-lite"/>
    </source>
</evidence>
<dbReference type="AlphaFoldDB" id="A0A0N5C2P6"/>
<feature type="region of interest" description="Disordered" evidence="1">
    <location>
        <begin position="24"/>
        <end position="79"/>
    </location>
</feature>
<name>A0A0N5C2P6_STREA</name>
<dbReference type="Proteomes" id="UP000046392">
    <property type="component" value="Unplaced"/>
</dbReference>
<sequence length="130" mass="14309">MNFLKYLIILGLFTIQYSVQSSASSEENSSSVSDTNENHENNSELLTEAEDESDNNALTDLSNDTMSQEIEKTDSKKKSGVKRFFSDVGKKAKKIIKSDTTKKVGKGLVKGGMKLVEALMNSSVCNIVYL</sequence>
<protein>
    <submittedName>
        <fullName evidence="4">Exported protein</fullName>
    </submittedName>
</protein>
<reference evidence="4" key="1">
    <citation type="submission" date="2017-02" db="UniProtKB">
        <authorList>
            <consortium name="WormBaseParasite"/>
        </authorList>
    </citation>
    <scope>IDENTIFICATION</scope>
</reference>
<organism evidence="3 4">
    <name type="scientific">Strongyloides papillosus</name>
    <name type="common">Intestinal threadworm</name>
    <dbReference type="NCBI Taxonomy" id="174720"/>
    <lineage>
        <taxon>Eukaryota</taxon>
        <taxon>Metazoa</taxon>
        <taxon>Ecdysozoa</taxon>
        <taxon>Nematoda</taxon>
        <taxon>Chromadorea</taxon>
        <taxon>Rhabditida</taxon>
        <taxon>Tylenchina</taxon>
        <taxon>Panagrolaimomorpha</taxon>
        <taxon>Strongyloidoidea</taxon>
        <taxon>Strongyloididae</taxon>
        <taxon>Strongyloides</taxon>
    </lineage>
</organism>
<evidence type="ECO:0000256" key="2">
    <source>
        <dbReference type="SAM" id="SignalP"/>
    </source>
</evidence>
<feature type="compositionally biased region" description="Low complexity" evidence="1">
    <location>
        <begin position="24"/>
        <end position="33"/>
    </location>
</feature>
<feature type="compositionally biased region" description="Polar residues" evidence="1">
    <location>
        <begin position="55"/>
        <end position="68"/>
    </location>
</feature>
<dbReference type="WBParaSite" id="SPAL_0001225600.1">
    <property type="protein sequence ID" value="SPAL_0001225600.1"/>
    <property type="gene ID" value="SPAL_0001225600"/>
</dbReference>
<evidence type="ECO:0000313" key="4">
    <source>
        <dbReference type="WBParaSite" id="SPAL_0001225600.1"/>
    </source>
</evidence>
<evidence type="ECO:0000313" key="3">
    <source>
        <dbReference type="Proteomes" id="UP000046392"/>
    </source>
</evidence>
<feature type="signal peptide" evidence="2">
    <location>
        <begin position="1"/>
        <end position="23"/>
    </location>
</feature>
<feature type="chain" id="PRO_5005895344" evidence="2">
    <location>
        <begin position="24"/>
        <end position="130"/>
    </location>
</feature>
<keyword evidence="2" id="KW-0732">Signal</keyword>
<keyword evidence="3" id="KW-1185">Reference proteome</keyword>